<sequence>METVIMANIDEDGTRVAQMQGSMVELASLINAVINGIADTEFDFELILGMVKAEGFDSEVITKEKEVVEHD</sequence>
<dbReference type="EMBL" id="JAAXPN010000001">
    <property type="protein sequence ID" value="NKZ23475.1"/>
    <property type="molecule type" value="Genomic_DNA"/>
</dbReference>
<comment type="caution">
    <text evidence="1">The sequence shown here is derived from an EMBL/GenBank/DDBJ whole genome shotgun (WGS) entry which is preliminary data.</text>
</comment>
<dbReference type="Proteomes" id="UP000549765">
    <property type="component" value="Unassembled WGS sequence"/>
</dbReference>
<gene>
    <name evidence="1" type="ORF">HF964_01450</name>
</gene>
<protein>
    <submittedName>
        <fullName evidence="1">Uncharacterized protein</fullName>
    </submittedName>
</protein>
<dbReference type="RefSeq" id="WP_168721268.1">
    <property type="nucleotide sequence ID" value="NZ_JAAXPN010000001.1"/>
</dbReference>
<evidence type="ECO:0000313" key="1">
    <source>
        <dbReference type="EMBL" id="NKZ23475.1"/>
    </source>
</evidence>
<reference evidence="1 2" key="1">
    <citation type="submission" date="2020-04" db="EMBL/GenBank/DDBJ databases">
        <title>MicrobeNet Type strains.</title>
        <authorList>
            <person name="Nicholson A.C."/>
        </authorList>
    </citation>
    <scope>NUCLEOTIDE SEQUENCE [LARGE SCALE GENOMIC DNA]</scope>
    <source>
        <strain evidence="1 2">CCUG 61472</strain>
    </source>
</reference>
<name>A0A7X6N1P8_9LACO</name>
<organism evidence="1 2">
    <name type="scientific">Periweissella fabalis</name>
    <dbReference type="NCBI Taxonomy" id="1070421"/>
    <lineage>
        <taxon>Bacteria</taxon>
        <taxon>Bacillati</taxon>
        <taxon>Bacillota</taxon>
        <taxon>Bacilli</taxon>
        <taxon>Lactobacillales</taxon>
        <taxon>Lactobacillaceae</taxon>
        <taxon>Periweissella</taxon>
    </lineage>
</organism>
<evidence type="ECO:0000313" key="2">
    <source>
        <dbReference type="Proteomes" id="UP000549765"/>
    </source>
</evidence>
<accession>A0A7X6N1P8</accession>
<keyword evidence="2" id="KW-1185">Reference proteome</keyword>
<dbReference type="AlphaFoldDB" id="A0A7X6N1P8"/>
<proteinExistence type="predicted"/>